<evidence type="ECO:0000256" key="5">
    <source>
        <dbReference type="ARBA" id="ARBA00004906"/>
    </source>
</evidence>
<dbReference type="InterPro" id="IPR017907">
    <property type="entry name" value="Znf_RING_CS"/>
</dbReference>
<evidence type="ECO:0000256" key="18">
    <source>
        <dbReference type="ARBA" id="ARBA00041081"/>
    </source>
</evidence>
<feature type="compositionally biased region" description="Basic and acidic residues" evidence="22">
    <location>
        <begin position="32"/>
        <end position="47"/>
    </location>
</feature>
<feature type="region of interest" description="Disordered" evidence="22">
    <location>
        <begin position="995"/>
        <end position="1232"/>
    </location>
</feature>
<evidence type="ECO:0000256" key="3">
    <source>
        <dbReference type="ARBA" id="ARBA00004324"/>
    </source>
</evidence>
<keyword evidence="27" id="KW-1185">Reference proteome</keyword>
<dbReference type="Gene3D" id="3.30.750.24">
    <property type="entry name" value="STAS domain"/>
    <property type="match status" value="1"/>
</dbReference>
<dbReference type="InterPro" id="IPR001902">
    <property type="entry name" value="SLC26A/SulP_fam"/>
</dbReference>
<dbReference type="GO" id="GO:0016020">
    <property type="term" value="C:membrane"/>
    <property type="evidence" value="ECO:0007669"/>
    <property type="project" value="UniProtKB-SubCell"/>
</dbReference>
<dbReference type="GO" id="GO:0061630">
    <property type="term" value="F:ubiquitin protein ligase activity"/>
    <property type="evidence" value="ECO:0007669"/>
    <property type="project" value="UniProtKB-EC"/>
</dbReference>
<dbReference type="FunFam" id="6.10.140.2210:FF:000001">
    <property type="entry name" value="Putative e3 ubiquitin-protein ligase hakai"/>
    <property type="match status" value="1"/>
</dbReference>
<evidence type="ECO:0000256" key="13">
    <source>
        <dbReference type="ARBA" id="ARBA00022833"/>
    </source>
</evidence>
<dbReference type="PROSITE" id="PS01130">
    <property type="entry name" value="SLC26A"/>
    <property type="match status" value="1"/>
</dbReference>
<feature type="domain" description="STAS" evidence="25">
    <location>
        <begin position="534"/>
        <end position="729"/>
    </location>
</feature>
<keyword evidence="11 21" id="KW-0863">Zinc-finger</keyword>
<dbReference type="AlphaFoldDB" id="A0A8K1GKY4"/>
<feature type="region of interest" description="Disordered" evidence="22">
    <location>
        <begin position="755"/>
        <end position="803"/>
    </location>
</feature>
<feature type="compositionally biased region" description="Pro residues" evidence="22">
    <location>
        <begin position="1081"/>
        <end position="1091"/>
    </location>
</feature>
<dbReference type="PROSITE" id="PS50801">
    <property type="entry name" value="STAS"/>
    <property type="match status" value="1"/>
</dbReference>
<dbReference type="SUPFAM" id="SSF52091">
    <property type="entry name" value="SpoIIaa-like"/>
    <property type="match status" value="1"/>
</dbReference>
<dbReference type="CDD" id="cd07042">
    <property type="entry name" value="STAS_SulP_like_sulfate_transporter"/>
    <property type="match status" value="1"/>
</dbReference>
<dbReference type="FunFam" id="3.30.40.10:FF:000140">
    <property type="entry name" value="E3 ubiquitin-protein ligase Hakai isoform X2"/>
    <property type="match status" value="1"/>
</dbReference>
<dbReference type="SUPFAM" id="SSF57850">
    <property type="entry name" value="RING/U-box"/>
    <property type="match status" value="1"/>
</dbReference>
<dbReference type="EMBL" id="SWJQ01000137">
    <property type="protein sequence ID" value="TRZ20886.1"/>
    <property type="molecule type" value="Genomic_DNA"/>
</dbReference>
<feature type="transmembrane region" description="Helical" evidence="23">
    <location>
        <begin position="110"/>
        <end position="127"/>
    </location>
</feature>
<dbReference type="InterPro" id="IPR013083">
    <property type="entry name" value="Znf_RING/FYVE/PHD"/>
</dbReference>
<evidence type="ECO:0000256" key="4">
    <source>
        <dbReference type="ARBA" id="ARBA00004642"/>
    </source>
</evidence>
<feature type="domain" description="RING-type" evidence="24">
    <location>
        <begin position="848"/>
        <end position="888"/>
    </location>
</feature>
<feature type="transmembrane region" description="Helical" evidence="23">
    <location>
        <begin position="384"/>
        <end position="406"/>
    </location>
</feature>
<evidence type="ECO:0000313" key="27">
    <source>
        <dbReference type="Proteomes" id="UP000796761"/>
    </source>
</evidence>
<name>A0A8K1GKY4_9PASS</name>
<evidence type="ECO:0000259" key="24">
    <source>
        <dbReference type="PROSITE" id="PS50089"/>
    </source>
</evidence>
<dbReference type="OrthoDB" id="288203at2759"/>
<evidence type="ECO:0000256" key="14">
    <source>
        <dbReference type="ARBA" id="ARBA00022989"/>
    </source>
</evidence>
<dbReference type="EC" id="2.3.2.27" evidence="6"/>
<proteinExistence type="inferred from homology"/>
<evidence type="ECO:0000256" key="11">
    <source>
        <dbReference type="ARBA" id="ARBA00022771"/>
    </source>
</evidence>
<dbReference type="InterPro" id="IPR002645">
    <property type="entry name" value="STAS_dom"/>
</dbReference>
<evidence type="ECO:0000259" key="25">
    <source>
        <dbReference type="PROSITE" id="PS50801"/>
    </source>
</evidence>
<evidence type="ECO:0000256" key="15">
    <source>
        <dbReference type="ARBA" id="ARBA00023136"/>
    </source>
</evidence>
<feature type="transmembrane region" description="Helical" evidence="23">
    <location>
        <begin position="421"/>
        <end position="441"/>
    </location>
</feature>
<reference evidence="26" key="1">
    <citation type="submission" date="2019-04" db="EMBL/GenBank/DDBJ databases">
        <title>Genome assembly of Zosterops borbonicus 15179.</title>
        <authorList>
            <person name="Leroy T."/>
            <person name="Anselmetti Y."/>
            <person name="Tilak M.-K."/>
            <person name="Nabholz B."/>
        </authorList>
    </citation>
    <scope>NUCLEOTIDE SEQUENCE</scope>
    <source>
        <strain evidence="26">HGM_15179</strain>
        <tissue evidence="26">Muscle</tissue>
    </source>
</reference>
<feature type="region of interest" description="Disordered" evidence="22">
    <location>
        <begin position="25"/>
        <end position="47"/>
    </location>
</feature>
<evidence type="ECO:0000256" key="9">
    <source>
        <dbReference type="ARBA" id="ARBA00022692"/>
    </source>
</evidence>
<dbReference type="GO" id="GO:0008271">
    <property type="term" value="F:secondary active sulfate transmembrane transporter activity"/>
    <property type="evidence" value="ECO:0007669"/>
    <property type="project" value="InterPro"/>
</dbReference>
<dbReference type="CDD" id="cd16508">
    <property type="entry name" value="RING-HC_HAKAI-like"/>
    <property type="match status" value="1"/>
</dbReference>
<evidence type="ECO:0000256" key="20">
    <source>
        <dbReference type="ARBA" id="ARBA00079012"/>
    </source>
</evidence>
<dbReference type="InterPro" id="IPR036513">
    <property type="entry name" value="STAS_dom_sf"/>
</dbReference>
<feature type="compositionally biased region" description="Polar residues" evidence="22">
    <location>
        <begin position="785"/>
        <end position="795"/>
    </location>
</feature>
<feature type="transmembrane region" description="Helical" evidence="23">
    <location>
        <begin position="186"/>
        <end position="211"/>
    </location>
</feature>
<comment type="pathway">
    <text evidence="5">Protein modification; protein ubiquitination.</text>
</comment>
<evidence type="ECO:0000256" key="22">
    <source>
        <dbReference type="SAM" id="MobiDB-lite"/>
    </source>
</evidence>
<keyword evidence="8" id="KW-0808">Transferase</keyword>
<dbReference type="PANTHER" id="PTHR11814">
    <property type="entry name" value="SULFATE TRANSPORTER"/>
    <property type="match status" value="1"/>
</dbReference>
<keyword evidence="13" id="KW-0862">Zinc</keyword>
<feature type="compositionally biased region" description="Pro residues" evidence="22">
    <location>
        <begin position="1198"/>
        <end position="1219"/>
    </location>
</feature>
<feature type="region of interest" description="Disordered" evidence="22">
    <location>
        <begin position="607"/>
        <end position="629"/>
    </location>
</feature>
<evidence type="ECO:0000256" key="8">
    <source>
        <dbReference type="ARBA" id="ARBA00022679"/>
    </source>
</evidence>
<feature type="transmembrane region" description="Helical" evidence="23">
    <location>
        <begin position="297"/>
        <end position="316"/>
    </location>
</feature>
<comment type="subcellular location">
    <subcellularLocation>
        <location evidence="2">Membrane</location>
        <topology evidence="2">Multi-pass membrane protein</topology>
    </subcellularLocation>
    <subcellularLocation>
        <location evidence="3">Nucleus speckle</location>
    </subcellularLocation>
    <subcellularLocation>
        <location evidence="4">Nucleus</location>
        <location evidence="4">Nucleoplasm</location>
    </subcellularLocation>
</comment>
<feature type="compositionally biased region" description="Acidic residues" evidence="22">
    <location>
        <begin position="614"/>
        <end position="624"/>
    </location>
</feature>
<keyword evidence="16" id="KW-0539">Nucleus</keyword>
<feature type="transmembrane region" description="Helical" evidence="23">
    <location>
        <begin position="480"/>
        <end position="510"/>
    </location>
</feature>
<dbReference type="GO" id="GO:0036396">
    <property type="term" value="C:RNA N6-methyladenosine methyltransferase complex"/>
    <property type="evidence" value="ECO:0007669"/>
    <property type="project" value="UniProtKB-ARBA"/>
</dbReference>
<feature type="compositionally biased region" description="Pro residues" evidence="22">
    <location>
        <begin position="1111"/>
        <end position="1128"/>
    </location>
</feature>
<gene>
    <name evidence="26" type="ORF">HGM15179_006221</name>
</gene>
<organism evidence="26 27">
    <name type="scientific">Zosterops borbonicus</name>
    <dbReference type="NCBI Taxonomy" id="364589"/>
    <lineage>
        <taxon>Eukaryota</taxon>
        <taxon>Metazoa</taxon>
        <taxon>Chordata</taxon>
        <taxon>Craniata</taxon>
        <taxon>Vertebrata</taxon>
        <taxon>Euteleostomi</taxon>
        <taxon>Archelosauria</taxon>
        <taxon>Archosauria</taxon>
        <taxon>Dinosauria</taxon>
        <taxon>Saurischia</taxon>
        <taxon>Theropoda</taxon>
        <taxon>Coelurosauria</taxon>
        <taxon>Aves</taxon>
        <taxon>Neognathae</taxon>
        <taxon>Neoaves</taxon>
        <taxon>Telluraves</taxon>
        <taxon>Australaves</taxon>
        <taxon>Passeriformes</taxon>
        <taxon>Sylvioidea</taxon>
        <taxon>Zosteropidae</taxon>
        <taxon>Zosterops</taxon>
    </lineage>
</organism>
<dbReference type="Gene3D" id="6.10.140.2210">
    <property type="match status" value="1"/>
</dbReference>
<comment type="similarity">
    <text evidence="17">Belongs to the Hakai family.</text>
</comment>
<comment type="caution">
    <text evidence="26">The sequence shown here is derived from an EMBL/GenBank/DDBJ whole genome shotgun (WGS) entry which is preliminary data.</text>
</comment>
<dbReference type="GO" id="GO:0016607">
    <property type="term" value="C:nuclear speck"/>
    <property type="evidence" value="ECO:0007669"/>
    <property type="project" value="UniProtKB-SubCell"/>
</dbReference>
<comment type="catalytic activity">
    <reaction evidence="1">
        <text>S-ubiquitinyl-[E2 ubiquitin-conjugating enzyme]-L-cysteine + [acceptor protein]-L-lysine = [E2 ubiquitin-conjugating enzyme]-L-cysteine + N(6)-ubiquitinyl-[acceptor protein]-L-lysine.</text>
        <dbReference type="EC" id="2.3.2.27"/>
    </reaction>
</comment>
<evidence type="ECO:0000256" key="1">
    <source>
        <dbReference type="ARBA" id="ARBA00000900"/>
    </source>
</evidence>
<feature type="transmembrane region" description="Helical" evidence="23">
    <location>
        <begin position="268"/>
        <end position="285"/>
    </location>
</feature>
<sequence>MAAGGRAAEPPAELSHYLVARPIYSEPGFQQDNERRPPPPPTLRERAQAACRCSRKRAFQIAKSFLPVLEWLPNYRVKEWLISDIISGLSTGLVATLQGLAYALLVAVPVGYGLYSAFFPILTYFFLGTSRHISVGPFPVVSLMVGSVVLSMAPDENFLIEGSNATGTNGTVALIDTESRDAQRVLIASTLTFLVGILQVIFGVLQIGFIVRYLADPLVGGFTTAAAFQVLVSQLKIVLNVSTKNYNGVLSIIYTLVETFEKIGTTNIADLIAGLLTIFVCMVVKEINDRFKHKIPIPIPIEVIVTIVATGISYAADLEKKYNAGIVKSIPRGFLPPEPPNVSLFSQMIAASFSIAIVAYAIAVSVGKVYATKYDYAIDGNQEFIAFGLSNIFSGAFSCFVATTALSRTAVQESTGGKTQVAGIISAGIVLISIVALGKLLEPLQKSVLAAVVIANLKGMFLQVFDVPRLWRQNKVDAMIWVFTCIASIILGLDLGLLAGLLFGLLTVVLRVQFPSWGGFGNIPGTDIYKKVKDYKNVIEPEGVKILKFSSPIFYANIDGLKSSLKSTVGFDAVKVYNKRLKALRKIQKLIKKGKLKATKNGIISEPGINNEAFETDEEPEDNNQDPQVPTKEVEIQVDWNSELPVKVNIPKVPIHSLILDFGAVTFLDIVAVRSIKTIIKEFERIDVRVYFASYQDNLISQLERGAFFDDTVRKDIFFLTVHDAVLYIKNQMTYGDNQDPIFEKISLMQESKEPLEFTEASQPDDELDVQEETNKTKPAPRTPRNMNRMPSKTQAGDEEEFDYNKEERYECKGGEMFGNQRRFPGPIFWDYKINLLGEKDDTPVHFCDKCGLPIKMYGRMIPCKHVFCYDCAILHEKKGDKMCPGCNEPVQRIEQCVRGSLFMCSIVQGCKRTYLSQRDLQAHINHRHMRAGKPVTRPPIEPVHPPIAPPPAEIPERFIMPPEKHHLSHIPPKQHIMMPPPPLQHVPHEHYNQPHEDIRAPPAEMSMAPPPPRPVSQDTFRISTRKHSNLITVPIQDDSNSGAREPPPPAPAPAHHHPEYQGQPVVSHPHHIMPPQQHYAPPPPPPPPISHPLQHPPQAAGTPHMVYSQAPPPPMTSAPPPITPPPGHIIAQMPPYMNHPPPGPPPPQHGGPPVNVSAPPPHHYNPNSLPQFSEDQGTLSPPFTQPGGMSPGIWPAPRGPPPPPRMQGPPAQAPLPGPHHPDQARYRPYYQ</sequence>
<keyword evidence="7" id="KW-0217">Developmental protein</keyword>
<evidence type="ECO:0000256" key="12">
    <source>
        <dbReference type="ARBA" id="ARBA00022786"/>
    </source>
</evidence>
<dbReference type="Pfam" id="PF01740">
    <property type="entry name" value="STAS"/>
    <property type="match status" value="1"/>
</dbReference>
<evidence type="ECO:0000256" key="6">
    <source>
        <dbReference type="ARBA" id="ARBA00012483"/>
    </source>
</evidence>
<evidence type="ECO:0000256" key="16">
    <source>
        <dbReference type="ARBA" id="ARBA00023242"/>
    </source>
</evidence>
<evidence type="ECO:0000256" key="10">
    <source>
        <dbReference type="ARBA" id="ARBA00022723"/>
    </source>
</evidence>
<dbReference type="InterPro" id="IPR018045">
    <property type="entry name" value="S04_transporter_CS"/>
</dbReference>
<keyword evidence="12" id="KW-0833">Ubl conjugation pathway</keyword>
<accession>A0A8K1GKY4</accession>
<evidence type="ECO:0000256" key="19">
    <source>
        <dbReference type="ARBA" id="ARBA00076432"/>
    </source>
</evidence>
<dbReference type="GO" id="GO:0008270">
    <property type="term" value="F:zinc ion binding"/>
    <property type="evidence" value="ECO:0007669"/>
    <property type="project" value="UniProtKB-KW"/>
</dbReference>
<keyword evidence="9 23" id="KW-0812">Transmembrane</keyword>
<evidence type="ECO:0000256" key="2">
    <source>
        <dbReference type="ARBA" id="ARBA00004141"/>
    </source>
</evidence>
<dbReference type="Gene3D" id="3.30.40.10">
    <property type="entry name" value="Zinc/RING finger domain, C3HC4 (zinc finger)"/>
    <property type="match status" value="1"/>
</dbReference>
<protein>
    <recommendedName>
        <fullName evidence="18">E3 ubiquitin-protein ligase Hakai</fullName>
        <ecNumber evidence="6">2.3.2.27</ecNumber>
    </recommendedName>
    <alternativeName>
        <fullName evidence="19">Casitas B-lineage lymphoma-transforming sequence-like protein 1</fullName>
    </alternativeName>
    <alternativeName>
        <fullName evidence="20">RING-type E3 ubiquitin transferase Hakai</fullName>
    </alternativeName>
</protein>
<keyword evidence="15 23" id="KW-0472">Membrane</keyword>
<dbReference type="NCBIfam" id="TIGR00815">
    <property type="entry name" value="sulP"/>
    <property type="match status" value="1"/>
</dbReference>
<dbReference type="GO" id="GO:0005737">
    <property type="term" value="C:cytoplasm"/>
    <property type="evidence" value="ECO:0007669"/>
    <property type="project" value="UniProtKB-ARBA"/>
</dbReference>
<dbReference type="PROSITE" id="PS00518">
    <property type="entry name" value="ZF_RING_1"/>
    <property type="match status" value="1"/>
</dbReference>
<dbReference type="InterPro" id="IPR041042">
    <property type="entry name" value="Znf_Hakai"/>
</dbReference>
<dbReference type="InterPro" id="IPR011547">
    <property type="entry name" value="SLC26A/SulP_dom"/>
</dbReference>
<evidence type="ECO:0000256" key="21">
    <source>
        <dbReference type="PROSITE-ProRule" id="PRU00175"/>
    </source>
</evidence>
<keyword evidence="14 23" id="KW-1133">Transmembrane helix</keyword>
<feature type="transmembrane region" description="Helical" evidence="23">
    <location>
        <begin position="344"/>
        <end position="363"/>
    </location>
</feature>
<dbReference type="Proteomes" id="UP000796761">
    <property type="component" value="Unassembled WGS sequence"/>
</dbReference>
<feature type="compositionally biased region" description="Polar residues" evidence="22">
    <location>
        <begin position="1166"/>
        <end position="1183"/>
    </location>
</feature>
<dbReference type="Pfam" id="PF18408">
    <property type="entry name" value="zf_Hakai"/>
    <property type="match status" value="1"/>
</dbReference>
<feature type="compositionally biased region" description="Acidic residues" evidence="22">
    <location>
        <begin position="763"/>
        <end position="772"/>
    </location>
</feature>
<feature type="compositionally biased region" description="Pro residues" evidence="22">
    <location>
        <begin position="1138"/>
        <end position="1151"/>
    </location>
</feature>
<evidence type="ECO:0000313" key="26">
    <source>
        <dbReference type="EMBL" id="TRZ20886.1"/>
    </source>
</evidence>
<dbReference type="InterPro" id="IPR001841">
    <property type="entry name" value="Znf_RING"/>
</dbReference>
<keyword evidence="10" id="KW-0479">Metal-binding</keyword>
<evidence type="ECO:0000256" key="23">
    <source>
        <dbReference type="SAM" id="Phobius"/>
    </source>
</evidence>
<dbReference type="Pfam" id="PF00916">
    <property type="entry name" value="Sulfate_transp"/>
    <property type="match status" value="1"/>
</dbReference>
<dbReference type="InterPro" id="IPR040380">
    <property type="entry name" value="HAKAI-like_RING-HC"/>
</dbReference>
<feature type="transmembrane region" description="Helical" evidence="23">
    <location>
        <begin position="81"/>
        <end position="104"/>
    </location>
</feature>
<evidence type="ECO:0000256" key="17">
    <source>
        <dbReference type="ARBA" id="ARBA00038499"/>
    </source>
</evidence>
<evidence type="ECO:0000256" key="7">
    <source>
        <dbReference type="ARBA" id="ARBA00022473"/>
    </source>
</evidence>
<dbReference type="PROSITE" id="PS50089">
    <property type="entry name" value="ZF_RING_2"/>
    <property type="match status" value="1"/>
</dbReference>